<evidence type="ECO:0000259" key="2">
    <source>
        <dbReference type="PROSITE" id="PS50943"/>
    </source>
</evidence>
<dbReference type="RefSeq" id="WP_111389531.1">
    <property type="nucleotide sequence ID" value="NZ_CAURJL010000005.1"/>
</dbReference>
<comment type="caution">
    <text evidence="3">The sequence shown here is derived from an EMBL/GenBank/DDBJ whole genome shotgun (WGS) entry which is preliminary data.</text>
</comment>
<feature type="domain" description="HTH cro/C1-type" evidence="2">
    <location>
        <begin position="7"/>
        <end position="61"/>
    </location>
</feature>
<keyword evidence="1" id="KW-0238">DNA-binding</keyword>
<proteinExistence type="predicted"/>
<dbReference type="CDD" id="cd00093">
    <property type="entry name" value="HTH_XRE"/>
    <property type="match status" value="1"/>
</dbReference>
<reference evidence="3 4" key="1">
    <citation type="submission" date="2018-05" db="EMBL/GenBank/DDBJ databases">
        <title>Draft Genome Sequences for a Diverse set of 7 Haemophilus Species.</title>
        <authorList>
            <person name="Nichols M."/>
            <person name="Topaz N."/>
            <person name="Wang X."/>
            <person name="Wang X."/>
            <person name="Boxrud D."/>
        </authorList>
    </citation>
    <scope>NUCLEOTIDE SEQUENCE [LARGE SCALE GENOMIC DNA]</scope>
    <source>
        <strain evidence="3 4">C2015005473</strain>
    </source>
</reference>
<evidence type="ECO:0000313" key="4">
    <source>
        <dbReference type="Proteomes" id="UP000253950"/>
    </source>
</evidence>
<dbReference type="SMART" id="SM00530">
    <property type="entry name" value="HTH_XRE"/>
    <property type="match status" value="1"/>
</dbReference>
<dbReference type="PANTHER" id="PTHR46558:SF4">
    <property type="entry name" value="DNA-BIDING PHAGE PROTEIN"/>
    <property type="match status" value="1"/>
</dbReference>
<name>A0ABX9HSX2_9PAST</name>
<dbReference type="Pfam" id="PF01381">
    <property type="entry name" value="HTH_3"/>
    <property type="match status" value="1"/>
</dbReference>
<evidence type="ECO:0000256" key="1">
    <source>
        <dbReference type="ARBA" id="ARBA00023125"/>
    </source>
</evidence>
<evidence type="ECO:0000313" key="3">
    <source>
        <dbReference type="EMBL" id="RDF11467.1"/>
    </source>
</evidence>
<organism evidence="3 4">
    <name type="scientific">Haemophilus sputorum</name>
    <dbReference type="NCBI Taxonomy" id="1078480"/>
    <lineage>
        <taxon>Bacteria</taxon>
        <taxon>Pseudomonadati</taxon>
        <taxon>Pseudomonadota</taxon>
        <taxon>Gammaproteobacteria</taxon>
        <taxon>Pasteurellales</taxon>
        <taxon>Pasteurellaceae</taxon>
        <taxon>Haemophilus</taxon>
    </lineage>
</organism>
<keyword evidence="4" id="KW-1185">Reference proteome</keyword>
<accession>A0ABX9HSX2</accession>
<dbReference type="InterPro" id="IPR001387">
    <property type="entry name" value="Cro/C1-type_HTH"/>
</dbReference>
<protein>
    <submittedName>
        <fullName evidence="3">XRE family transcriptional regulator</fullName>
    </submittedName>
</protein>
<dbReference type="Gene3D" id="1.10.260.40">
    <property type="entry name" value="lambda repressor-like DNA-binding domains"/>
    <property type="match status" value="1"/>
</dbReference>
<sequence>MKINEKIKQLREVRQWTQEEMAQKLNMTTKGYAKIERGETLSNLPRLEQIAEIFGMHICQLLSYGEEGNLYAGNASQETETLRLILLHKEELLAHKNEIIENQKRELLLLREMIETLKKQ</sequence>
<gene>
    <name evidence="3" type="ORF">DPV84_04615</name>
</gene>
<dbReference type="InterPro" id="IPR010982">
    <property type="entry name" value="Lambda_DNA-bd_dom_sf"/>
</dbReference>
<dbReference type="PROSITE" id="PS50943">
    <property type="entry name" value="HTH_CROC1"/>
    <property type="match status" value="1"/>
</dbReference>
<dbReference type="EMBL" id="QEQG01000004">
    <property type="protein sequence ID" value="RDF11467.1"/>
    <property type="molecule type" value="Genomic_DNA"/>
</dbReference>
<dbReference type="PANTHER" id="PTHR46558">
    <property type="entry name" value="TRACRIPTIONAL REGULATORY PROTEIN-RELATED-RELATED"/>
    <property type="match status" value="1"/>
</dbReference>
<dbReference type="Proteomes" id="UP000253950">
    <property type="component" value="Unassembled WGS sequence"/>
</dbReference>
<dbReference type="SUPFAM" id="SSF47413">
    <property type="entry name" value="lambda repressor-like DNA-binding domains"/>
    <property type="match status" value="1"/>
</dbReference>